<evidence type="ECO:0000313" key="1">
    <source>
        <dbReference type="EMBL" id="CAL1596989.1"/>
    </source>
</evidence>
<name>A0AAV2L9G8_KNICA</name>
<dbReference type="AlphaFoldDB" id="A0AAV2L9G8"/>
<sequence length="111" mass="12512">MSEGGQPGEHRPGVTAEANFGPFLSEVLQAGVKLRFHGAGIYKDTLQSFKIPLVWSQAKKAQTRKTRKMLCDILRMGGASCHCDEEEPIEASRWFQLFYLRVSDRENRAKA</sequence>
<gene>
    <name evidence="1" type="ORF">KC01_LOCUS25572</name>
</gene>
<proteinExistence type="predicted"/>
<accession>A0AAV2L9G8</accession>
<evidence type="ECO:0000313" key="2">
    <source>
        <dbReference type="Proteomes" id="UP001497482"/>
    </source>
</evidence>
<keyword evidence="2" id="KW-1185">Reference proteome</keyword>
<organism evidence="1 2">
    <name type="scientific">Knipowitschia caucasica</name>
    <name type="common">Caucasian dwarf goby</name>
    <name type="synonym">Pomatoschistus caucasicus</name>
    <dbReference type="NCBI Taxonomy" id="637954"/>
    <lineage>
        <taxon>Eukaryota</taxon>
        <taxon>Metazoa</taxon>
        <taxon>Chordata</taxon>
        <taxon>Craniata</taxon>
        <taxon>Vertebrata</taxon>
        <taxon>Euteleostomi</taxon>
        <taxon>Actinopterygii</taxon>
        <taxon>Neopterygii</taxon>
        <taxon>Teleostei</taxon>
        <taxon>Neoteleostei</taxon>
        <taxon>Acanthomorphata</taxon>
        <taxon>Gobiaria</taxon>
        <taxon>Gobiiformes</taxon>
        <taxon>Gobioidei</taxon>
        <taxon>Gobiidae</taxon>
        <taxon>Gobiinae</taxon>
        <taxon>Knipowitschia</taxon>
    </lineage>
</organism>
<reference evidence="1 2" key="1">
    <citation type="submission" date="2024-04" db="EMBL/GenBank/DDBJ databases">
        <authorList>
            <person name="Waldvogel A.-M."/>
            <person name="Schoenle A."/>
        </authorList>
    </citation>
    <scope>NUCLEOTIDE SEQUENCE [LARGE SCALE GENOMIC DNA]</scope>
</reference>
<protein>
    <submittedName>
        <fullName evidence="1">Uncharacterized protein</fullName>
    </submittedName>
</protein>
<dbReference type="Proteomes" id="UP001497482">
    <property type="component" value="Chromosome 21"/>
</dbReference>
<dbReference type="EMBL" id="OZ035843">
    <property type="protein sequence ID" value="CAL1596989.1"/>
    <property type="molecule type" value="Genomic_DNA"/>
</dbReference>